<evidence type="ECO:0008006" key="3">
    <source>
        <dbReference type="Google" id="ProtNLM"/>
    </source>
</evidence>
<dbReference type="Gene3D" id="2.40.128.20">
    <property type="match status" value="1"/>
</dbReference>
<dbReference type="InterPro" id="IPR012674">
    <property type="entry name" value="Calycin"/>
</dbReference>
<sequence length="142" mass="16005">MKQETPITLHVKSVIADDGKEEVIEFRTSGSYHVKQNKVYLSYYEEHDLGKVKTIVKVSESEVFVMRSGAVKMNQRFVPGASTIAKYKMSFGELELTTSTKSIQSDIGKERGRISIAYDMHVGDEQQHLHNMTITYEGGLDA</sequence>
<gene>
    <name evidence="1" type="ordered locus">BATR1942_16630</name>
</gene>
<evidence type="ECO:0000313" key="1">
    <source>
        <dbReference type="EMBL" id="ADP34245.1"/>
    </source>
</evidence>
<dbReference type="Pfam" id="PF09148">
    <property type="entry name" value="DUF1934"/>
    <property type="match status" value="1"/>
</dbReference>
<dbReference type="SUPFAM" id="SSF50814">
    <property type="entry name" value="Lipocalins"/>
    <property type="match status" value="1"/>
</dbReference>
<accession>A0ABN3ZDY2</accession>
<organism evidence="1 2">
    <name type="scientific">Bacillus atrophaeus (strain 1942)</name>
    <dbReference type="NCBI Taxonomy" id="720555"/>
    <lineage>
        <taxon>Bacteria</taxon>
        <taxon>Bacillati</taxon>
        <taxon>Bacillota</taxon>
        <taxon>Bacilli</taxon>
        <taxon>Bacillales</taxon>
        <taxon>Bacillaceae</taxon>
        <taxon>Bacillus</taxon>
    </lineage>
</organism>
<name>A0ABN3ZDY2_BACA1</name>
<proteinExistence type="predicted"/>
<dbReference type="EMBL" id="CP002207">
    <property type="protein sequence ID" value="ADP34245.1"/>
    <property type="molecule type" value="Genomic_DNA"/>
</dbReference>
<evidence type="ECO:0000313" key="2">
    <source>
        <dbReference type="Proteomes" id="UP000006867"/>
    </source>
</evidence>
<dbReference type="Proteomes" id="UP000006867">
    <property type="component" value="Chromosome"/>
</dbReference>
<protein>
    <recommendedName>
        <fullName evidence="3">DUF1934 domain-containing protein</fullName>
    </recommendedName>
</protein>
<reference evidence="1 2" key="1">
    <citation type="journal article" date="2011" name="Front. Microbiol.">
        <title>Genomic signatures of strain selection and enhancement in Bacillus atrophaeus var. globigii, a historical biowarfare simulant.</title>
        <authorList>
            <person name="Gibbons H.S."/>
            <person name="Broomall S.M."/>
            <person name="McNew L.A."/>
            <person name="Daligault H."/>
            <person name="Chapman C."/>
            <person name="Bruce D."/>
            <person name="Karavis M."/>
            <person name="Krepps M."/>
            <person name="McGregor P.A."/>
            <person name="Hong C."/>
            <person name="Park K.H."/>
            <person name="Akmal A."/>
            <person name="Feldman A."/>
            <person name="Lin J.S."/>
            <person name="Chang W.E."/>
            <person name="Higgs B.W."/>
            <person name="Demirev P."/>
            <person name="Lindquist J."/>
            <person name="Liem A."/>
            <person name="Fochler E."/>
            <person name="Read T.D."/>
            <person name="Tapia R."/>
            <person name="Johnson S."/>
            <person name="Bishop-Lilly K.A."/>
            <person name="Detter C."/>
            <person name="Han C."/>
            <person name="Sozhamannan S."/>
            <person name="Rosenzweig C.N."/>
            <person name="Skowronski E.W."/>
        </authorList>
    </citation>
    <scope>NUCLEOTIDE SEQUENCE [LARGE SCALE GENOMIC DNA]</scope>
    <source>
        <strain evidence="1 2">1942</strain>
    </source>
</reference>
<dbReference type="InterPro" id="IPR015231">
    <property type="entry name" value="DUF1934"/>
</dbReference>
<dbReference type="RefSeq" id="WP_003326502.1">
    <property type="nucleotide sequence ID" value="NC_014639.1"/>
</dbReference>
<keyword evidence="2" id="KW-1185">Reference proteome</keyword>